<keyword evidence="7" id="KW-0963">Cytoplasm</keyword>
<dbReference type="EC" id="6.1.1.12" evidence="7"/>
<evidence type="ECO:0000256" key="1">
    <source>
        <dbReference type="ARBA" id="ARBA00006303"/>
    </source>
</evidence>
<evidence type="ECO:0000256" key="3">
    <source>
        <dbReference type="ARBA" id="ARBA00022741"/>
    </source>
</evidence>
<dbReference type="InterPro" id="IPR004364">
    <property type="entry name" value="Aa-tRNA-synt_II"/>
</dbReference>
<keyword evidence="4 7" id="KW-0067">ATP-binding</keyword>
<keyword evidence="5 7" id="KW-0648">Protein biosynthesis</keyword>
<comment type="similarity">
    <text evidence="1 7">Belongs to the class-II aminoacyl-tRNA synthetase family. Type 1 subfamily.</text>
</comment>
<evidence type="ECO:0000259" key="8">
    <source>
        <dbReference type="PROSITE" id="PS50862"/>
    </source>
</evidence>
<dbReference type="PANTHER" id="PTHR22594">
    <property type="entry name" value="ASPARTYL/LYSYL-TRNA SYNTHETASE"/>
    <property type="match status" value="1"/>
</dbReference>
<accession>A0ABR6EAS8</accession>
<dbReference type="NCBIfam" id="TIGR00459">
    <property type="entry name" value="aspS_bact"/>
    <property type="match status" value="1"/>
</dbReference>
<organism evidence="9 10">
    <name type="scientific">Streptomyces durbertensis</name>
    <dbReference type="NCBI Taxonomy" id="2448886"/>
    <lineage>
        <taxon>Bacteria</taxon>
        <taxon>Bacillati</taxon>
        <taxon>Actinomycetota</taxon>
        <taxon>Actinomycetes</taxon>
        <taxon>Kitasatosporales</taxon>
        <taxon>Streptomycetaceae</taxon>
        <taxon>Streptomyces</taxon>
    </lineage>
</organism>
<dbReference type="Gene3D" id="3.30.1360.30">
    <property type="entry name" value="GAD-like domain"/>
    <property type="match status" value="1"/>
</dbReference>
<dbReference type="Gene3D" id="3.30.930.10">
    <property type="entry name" value="Bira Bifunctional Protein, Domain 2"/>
    <property type="match status" value="1"/>
</dbReference>
<comment type="subcellular location">
    <subcellularLocation>
        <location evidence="7">Cytoplasm</location>
    </subcellularLocation>
</comment>
<comment type="caution">
    <text evidence="7">Lacks conserved residue(s) required for the propagation of feature annotation.</text>
</comment>
<dbReference type="EMBL" id="WMLF01000018">
    <property type="protein sequence ID" value="MBB1242418.1"/>
    <property type="molecule type" value="Genomic_DNA"/>
</dbReference>
<feature type="binding site" evidence="7">
    <location>
        <begin position="221"/>
        <end position="223"/>
    </location>
    <ligand>
        <name>ATP</name>
        <dbReference type="ChEBI" id="CHEBI:30616"/>
    </ligand>
</feature>
<dbReference type="PRINTS" id="PR01042">
    <property type="entry name" value="TRNASYNTHASP"/>
</dbReference>
<feature type="domain" description="Aminoacyl-transfer RNA synthetases class-II family profile" evidence="8">
    <location>
        <begin position="144"/>
        <end position="553"/>
    </location>
</feature>
<keyword evidence="2 7" id="KW-0436">Ligase</keyword>
<dbReference type="Gene3D" id="2.40.50.140">
    <property type="entry name" value="Nucleic acid-binding proteins"/>
    <property type="match status" value="1"/>
</dbReference>
<dbReference type="SUPFAM" id="SSF55261">
    <property type="entry name" value="GAD domain-like"/>
    <property type="match status" value="1"/>
</dbReference>
<keyword evidence="3 7" id="KW-0547">Nucleotide-binding</keyword>
<feature type="binding site" evidence="7">
    <location>
        <position position="446"/>
    </location>
    <ligand>
        <name>L-aspartate</name>
        <dbReference type="ChEBI" id="CHEBI:29991"/>
    </ligand>
</feature>
<dbReference type="GO" id="GO:0004815">
    <property type="term" value="F:aspartate-tRNA ligase activity"/>
    <property type="evidence" value="ECO:0007669"/>
    <property type="project" value="UniProtKB-EC"/>
</dbReference>
<proteinExistence type="inferred from homology"/>
<feature type="binding site" evidence="7">
    <location>
        <begin position="532"/>
        <end position="535"/>
    </location>
    <ligand>
        <name>ATP</name>
        <dbReference type="ChEBI" id="CHEBI:30616"/>
    </ligand>
</feature>
<reference evidence="10" key="1">
    <citation type="journal article" date="2020" name="Syst. Appl. Microbiol.">
        <title>Streptomyces alkaliterrae sp. nov., isolated from an alkaline soil, and emended descriptions of Streptomyces alkaliphilus, Streptomyces calidiresistens and Streptomyces durbertensis.</title>
        <authorList>
            <person name="Swiecimska M."/>
            <person name="Golinska P."/>
            <person name="Nouioui I."/>
            <person name="Wypij M."/>
            <person name="Rai M."/>
            <person name="Sangal V."/>
            <person name="Goodfellow M."/>
        </authorList>
    </citation>
    <scope>NUCLEOTIDE SEQUENCE [LARGE SCALE GENOMIC DNA]</scope>
    <source>
        <strain evidence="10">DSM 104538</strain>
    </source>
</reference>
<dbReference type="RefSeq" id="WP_182853845.1">
    <property type="nucleotide sequence ID" value="NZ_WMLF01000018.1"/>
</dbReference>
<dbReference type="Pfam" id="PF01336">
    <property type="entry name" value="tRNA_anti-codon"/>
    <property type="match status" value="1"/>
</dbReference>
<dbReference type="PANTHER" id="PTHR22594:SF5">
    <property type="entry name" value="ASPARTATE--TRNA LIGASE, MITOCHONDRIAL"/>
    <property type="match status" value="1"/>
</dbReference>
<dbReference type="InterPro" id="IPR029351">
    <property type="entry name" value="GAD_dom"/>
</dbReference>
<name>A0ABR6EAS8_9ACTN</name>
<dbReference type="InterPro" id="IPR047090">
    <property type="entry name" value="AspRS_core"/>
</dbReference>
<evidence type="ECO:0000256" key="7">
    <source>
        <dbReference type="HAMAP-Rule" id="MF_00044"/>
    </source>
</evidence>
<comment type="function">
    <text evidence="7">Catalyzes the attachment of L-aspartate to tRNA(Asp) in a two-step reaction: L-aspartate is first activated by ATP to form Asp-AMP and then transferred to the acceptor end of tRNA(Asp).</text>
</comment>
<keyword evidence="10" id="KW-1185">Reference proteome</keyword>
<dbReference type="PROSITE" id="PS50862">
    <property type="entry name" value="AA_TRNA_LIGASE_II"/>
    <property type="match status" value="1"/>
</dbReference>
<evidence type="ECO:0000313" key="10">
    <source>
        <dbReference type="Proteomes" id="UP000766698"/>
    </source>
</evidence>
<sequence>MHRYRSHHCGELRAQDIDTDVRLSGWLHNRRDLGGILFIDLRDHHGLVQLVARPGTAANEALSSLSKESVVRVDGKVVARGAENVNPELPTGEIEIEVDEVEVLGAAEQIPFTINAEDGVNEEKRLEYRFLDLRRERMHRNIMLRTAVISAMRQKMTALGFNEMATPILSATSPEGARDFLVPSRLHAGRFYALPQAPQQFKQLLMIAGFDRYFQIAPCFRDEDARADRSPGEFYQLDVEMSFVEQEDVFQVIEKVMTELFQEFGGGREVTTPFPRIPFREAMLRYGSDKPDLRAQLELVDVTDVFAGSEFKAFAGKHVRALHVPDTADQPRKFFDQMGDFAVEQGAKGLAWVRVGDDSSLTGPIAKFLTEENVSALLTALGAKPGSAIFFGAGDFDEVSKIMGAVRVEAARRAGHFEENVFRFCWIVDFPMFEKDEETGKIEFSHNPFSMPQGGLDALENMDPLDILAWQYDIVCNGIELSSGAIRNHEPEVMYKAFEIAGYSREDVEREFGGMLRAFKFGAPPHGGIAPGVDRIVMLLADEPNIRETIAFPLNGNAQDLLMGAPSEVDEARLKELHLSIRKPQVK</sequence>
<feature type="binding site" evidence="7">
    <location>
        <position position="480"/>
    </location>
    <ligand>
        <name>ATP</name>
        <dbReference type="ChEBI" id="CHEBI:30616"/>
    </ligand>
</feature>
<dbReference type="CDD" id="cd00777">
    <property type="entry name" value="AspRS_core"/>
    <property type="match status" value="1"/>
</dbReference>
<dbReference type="InterPro" id="IPR004115">
    <property type="entry name" value="GAD-like_sf"/>
</dbReference>
<dbReference type="SUPFAM" id="SSF55681">
    <property type="entry name" value="Class II aaRS and biotin synthetases"/>
    <property type="match status" value="1"/>
</dbReference>
<dbReference type="Pfam" id="PF02938">
    <property type="entry name" value="GAD"/>
    <property type="match status" value="1"/>
</dbReference>
<dbReference type="HAMAP" id="MF_00044">
    <property type="entry name" value="Asp_tRNA_synth_type1"/>
    <property type="match status" value="1"/>
</dbReference>
<dbReference type="InterPro" id="IPR012340">
    <property type="entry name" value="NA-bd_OB-fold"/>
</dbReference>
<dbReference type="InterPro" id="IPR002312">
    <property type="entry name" value="Asp/Asn-tRNA-synth_IIb"/>
</dbReference>
<evidence type="ECO:0000256" key="5">
    <source>
        <dbReference type="ARBA" id="ARBA00022917"/>
    </source>
</evidence>
<evidence type="ECO:0000256" key="2">
    <source>
        <dbReference type="ARBA" id="ARBA00022598"/>
    </source>
</evidence>
<evidence type="ECO:0000256" key="4">
    <source>
        <dbReference type="ARBA" id="ARBA00022840"/>
    </source>
</evidence>
<dbReference type="NCBIfam" id="NF001750">
    <property type="entry name" value="PRK00476.1"/>
    <property type="match status" value="1"/>
</dbReference>
<dbReference type="Pfam" id="PF00152">
    <property type="entry name" value="tRNA-synt_2"/>
    <property type="match status" value="1"/>
</dbReference>
<dbReference type="InterPro" id="IPR045864">
    <property type="entry name" value="aa-tRNA-synth_II/BPL/LPL"/>
</dbReference>
<dbReference type="InterPro" id="IPR004365">
    <property type="entry name" value="NA-bd_OB_tRNA"/>
</dbReference>
<keyword evidence="6 7" id="KW-0030">Aminoacyl-tRNA synthetase</keyword>
<dbReference type="SUPFAM" id="SSF50249">
    <property type="entry name" value="Nucleic acid-binding proteins"/>
    <property type="match status" value="1"/>
</dbReference>
<comment type="caution">
    <text evidence="9">The sequence shown here is derived from an EMBL/GenBank/DDBJ whole genome shotgun (WGS) entry which is preliminary data.</text>
</comment>
<dbReference type="InterPro" id="IPR004524">
    <property type="entry name" value="Asp-tRNA-ligase_1"/>
</dbReference>
<dbReference type="CDD" id="cd04317">
    <property type="entry name" value="EcAspRS_like_N"/>
    <property type="match status" value="1"/>
</dbReference>
<protein>
    <recommendedName>
        <fullName evidence="7">Aspartate--tRNA ligase</fullName>
        <ecNumber evidence="7">6.1.1.12</ecNumber>
    </recommendedName>
    <alternativeName>
        <fullName evidence="7">Aspartyl-tRNA synthetase</fullName>
        <shortName evidence="7">AspRS</shortName>
    </alternativeName>
</protein>
<comment type="subunit">
    <text evidence="7">Homodimer.</text>
</comment>
<comment type="catalytic activity">
    <reaction evidence="7">
        <text>tRNA(Asp) + L-aspartate + ATP = L-aspartyl-tRNA(Asp) + AMP + diphosphate</text>
        <dbReference type="Rhea" id="RHEA:19649"/>
        <dbReference type="Rhea" id="RHEA-COMP:9660"/>
        <dbReference type="Rhea" id="RHEA-COMP:9678"/>
        <dbReference type="ChEBI" id="CHEBI:29991"/>
        <dbReference type="ChEBI" id="CHEBI:30616"/>
        <dbReference type="ChEBI" id="CHEBI:33019"/>
        <dbReference type="ChEBI" id="CHEBI:78442"/>
        <dbReference type="ChEBI" id="CHEBI:78516"/>
        <dbReference type="ChEBI" id="CHEBI:456215"/>
        <dbReference type="EC" id="6.1.1.12"/>
    </reaction>
</comment>
<gene>
    <name evidence="7 9" type="primary">aspS</name>
    <name evidence="9" type="ORF">GL263_02335</name>
</gene>
<feature type="binding site" evidence="7">
    <location>
        <position position="175"/>
    </location>
    <ligand>
        <name>L-aspartate</name>
        <dbReference type="ChEBI" id="CHEBI:29991"/>
    </ligand>
</feature>
<evidence type="ECO:0000313" key="9">
    <source>
        <dbReference type="EMBL" id="MBB1242418.1"/>
    </source>
</evidence>
<dbReference type="Proteomes" id="UP000766698">
    <property type="component" value="Unassembled WGS sequence"/>
</dbReference>
<evidence type="ECO:0000256" key="6">
    <source>
        <dbReference type="ARBA" id="ARBA00023146"/>
    </source>
</evidence>
<feature type="region of interest" description="Aspartate" evidence="7">
    <location>
        <begin position="199"/>
        <end position="202"/>
    </location>
</feature>
<dbReference type="InterPro" id="IPR006195">
    <property type="entry name" value="aa-tRNA-synth_II"/>
</dbReference>
<feature type="binding site" evidence="7">
    <location>
        <position position="487"/>
    </location>
    <ligand>
        <name>L-aspartate</name>
        <dbReference type="ChEBI" id="CHEBI:29991"/>
    </ligand>
</feature>
<dbReference type="InterPro" id="IPR047089">
    <property type="entry name" value="Asp-tRNA-ligase_1_N"/>
</dbReference>
<feature type="binding site" evidence="7">
    <location>
        <position position="221"/>
    </location>
    <ligand>
        <name>L-aspartate</name>
        <dbReference type="ChEBI" id="CHEBI:29991"/>
    </ligand>
</feature>